<proteinExistence type="predicted"/>
<dbReference type="Proteomes" id="UP000038009">
    <property type="component" value="Unassembled WGS sequence"/>
</dbReference>
<comment type="caution">
    <text evidence="2">The sequence shown here is derived from an EMBL/GenBank/DDBJ whole genome shotgun (WGS) entry which is preliminary data.</text>
</comment>
<evidence type="ECO:0000259" key="1">
    <source>
        <dbReference type="Pfam" id="PF00173"/>
    </source>
</evidence>
<sequence>MLSYSLPCCCTSRSCTRTVQRLALKRLGYTRAADIPPQASGLYVCFMRQRRTHTEPPIRLYRLYDCALTMVSTGATCVRVKYKSSNYLVPLDFILRAHPGGQRLILPYVNQDITRAFVEAKHSEVAIQLLEQWMEGGAAFFMSVDAAASAGLQSEGEPTTERWPPSTVAHAPSSALWNAFVYGVAGATAMAAFLCRQ</sequence>
<dbReference type="SUPFAM" id="SSF55856">
    <property type="entry name" value="Cytochrome b5-like heme/steroid binding domain"/>
    <property type="match status" value="1"/>
</dbReference>
<name>A0A0N0P2A6_LEPSE</name>
<gene>
    <name evidence="2" type="ORF">ABL78_8258</name>
</gene>
<dbReference type="Gene3D" id="3.10.120.10">
    <property type="entry name" value="Cytochrome b5-like heme/steroid binding domain"/>
    <property type="match status" value="1"/>
</dbReference>
<dbReference type="InterPro" id="IPR036400">
    <property type="entry name" value="Cyt_B5-like_heme/steroid_sf"/>
</dbReference>
<keyword evidence="3" id="KW-1185">Reference proteome</keyword>
<dbReference type="InterPro" id="IPR001199">
    <property type="entry name" value="Cyt_B5-like_heme/steroid-bd"/>
</dbReference>
<dbReference type="OrthoDB" id="260519at2759"/>
<accession>A0A0N0P2A6</accession>
<organism evidence="2 3">
    <name type="scientific">Leptomonas seymouri</name>
    <dbReference type="NCBI Taxonomy" id="5684"/>
    <lineage>
        <taxon>Eukaryota</taxon>
        <taxon>Discoba</taxon>
        <taxon>Euglenozoa</taxon>
        <taxon>Kinetoplastea</taxon>
        <taxon>Metakinetoplastina</taxon>
        <taxon>Trypanosomatida</taxon>
        <taxon>Trypanosomatidae</taxon>
        <taxon>Leishmaniinae</taxon>
        <taxon>Leptomonas</taxon>
    </lineage>
</organism>
<dbReference type="VEuPathDB" id="TriTrypDB:Lsey_0572_0020"/>
<evidence type="ECO:0000313" key="3">
    <source>
        <dbReference type="Proteomes" id="UP000038009"/>
    </source>
</evidence>
<feature type="domain" description="Cytochrome b5 heme-binding" evidence="1">
    <location>
        <begin position="96"/>
        <end position="132"/>
    </location>
</feature>
<evidence type="ECO:0000313" key="2">
    <source>
        <dbReference type="EMBL" id="KPI82729.1"/>
    </source>
</evidence>
<dbReference type="AlphaFoldDB" id="A0A0N0P2A6"/>
<protein>
    <recommendedName>
        <fullName evidence="1">Cytochrome b5 heme-binding domain-containing protein</fullName>
    </recommendedName>
</protein>
<reference evidence="2 3" key="1">
    <citation type="journal article" date="2015" name="PLoS Pathog.">
        <title>Leptomonas seymouri: Adaptations to the Dixenous Life Cycle Analyzed by Genome Sequencing, Transcriptome Profiling and Co-infection with Leishmania donovani.</title>
        <authorList>
            <person name="Kraeva N."/>
            <person name="Butenko A."/>
            <person name="Hlavacova J."/>
            <person name="Kostygov A."/>
            <person name="Myskova J."/>
            <person name="Grybchuk D."/>
            <person name="Lestinova T."/>
            <person name="Votypka J."/>
            <person name="Volf P."/>
            <person name="Opperdoes F."/>
            <person name="Flegontov P."/>
            <person name="Lukes J."/>
            <person name="Yurchenko V."/>
        </authorList>
    </citation>
    <scope>NUCLEOTIDE SEQUENCE [LARGE SCALE GENOMIC DNA]</scope>
    <source>
        <strain evidence="2 3">ATCC 30220</strain>
    </source>
</reference>
<dbReference type="EMBL" id="LJSK01000572">
    <property type="protein sequence ID" value="KPI82729.1"/>
    <property type="molecule type" value="Genomic_DNA"/>
</dbReference>
<dbReference type="Pfam" id="PF00173">
    <property type="entry name" value="Cyt-b5"/>
    <property type="match status" value="1"/>
</dbReference>